<evidence type="ECO:0000256" key="1">
    <source>
        <dbReference type="SAM" id="SignalP"/>
    </source>
</evidence>
<evidence type="ECO:0000313" key="2">
    <source>
        <dbReference type="EMBL" id="KAF2661626.1"/>
    </source>
</evidence>
<keyword evidence="1" id="KW-0732">Signal</keyword>
<dbReference type="OrthoDB" id="3745536at2759"/>
<accession>A0A6A6TQA5</accession>
<dbReference type="AlphaFoldDB" id="A0A6A6TQA5"/>
<keyword evidence="3" id="KW-1185">Reference proteome</keyword>
<sequence length="117" mass="11906">MLANTLLATLLLAASTALAARPSIQLYSTANCGDGTEDGTFGPIPTDVCQTLTGSTSPALGAEVLGGYPTDCTYRFYANGDCTSTNFIDNPTPNICFHVIDGAPVGSVKLIGGNACV</sequence>
<dbReference type="EMBL" id="MU004293">
    <property type="protein sequence ID" value="KAF2661626.1"/>
    <property type="molecule type" value="Genomic_DNA"/>
</dbReference>
<protein>
    <submittedName>
        <fullName evidence="2">Uncharacterized protein</fullName>
    </submittedName>
</protein>
<evidence type="ECO:0000313" key="3">
    <source>
        <dbReference type="Proteomes" id="UP000799324"/>
    </source>
</evidence>
<feature type="chain" id="PRO_5025487471" evidence="1">
    <location>
        <begin position="20"/>
        <end position="117"/>
    </location>
</feature>
<proteinExistence type="predicted"/>
<reference evidence="2" key="1">
    <citation type="journal article" date="2020" name="Stud. Mycol.">
        <title>101 Dothideomycetes genomes: a test case for predicting lifestyles and emergence of pathogens.</title>
        <authorList>
            <person name="Haridas S."/>
            <person name="Albert R."/>
            <person name="Binder M."/>
            <person name="Bloem J."/>
            <person name="Labutti K."/>
            <person name="Salamov A."/>
            <person name="Andreopoulos B."/>
            <person name="Baker S."/>
            <person name="Barry K."/>
            <person name="Bills G."/>
            <person name="Bluhm B."/>
            <person name="Cannon C."/>
            <person name="Castanera R."/>
            <person name="Culley D."/>
            <person name="Daum C."/>
            <person name="Ezra D."/>
            <person name="Gonzalez J."/>
            <person name="Henrissat B."/>
            <person name="Kuo A."/>
            <person name="Liang C."/>
            <person name="Lipzen A."/>
            <person name="Lutzoni F."/>
            <person name="Magnuson J."/>
            <person name="Mondo S."/>
            <person name="Nolan M."/>
            <person name="Ohm R."/>
            <person name="Pangilinan J."/>
            <person name="Park H.-J."/>
            <person name="Ramirez L."/>
            <person name="Alfaro M."/>
            <person name="Sun H."/>
            <person name="Tritt A."/>
            <person name="Yoshinaga Y."/>
            <person name="Zwiers L.-H."/>
            <person name="Turgeon B."/>
            <person name="Goodwin S."/>
            <person name="Spatafora J."/>
            <person name="Crous P."/>
            <person name="Grigoriev I."/>
        </authorList>
    </citation>
    <scope>NUCLEOTIDE SEQUENCE</scope>
    <source>
        <strain evidence="2">CBS 122681</strain>
    </source>
</reference>
<dbReference type="Proteomes" id="UP000799324">
    <property type="component" value="Unassembled WGS sequence"/>
</dbReference>
<feature type="signal peptide" evidence="1">
    <location>
        <begin position="1"/>
        <end position="19"/>
    </location>
</feature>
<name>A0A6A6TQA5_9PLEO</name>
<gene>
    <name evidence="2" type="ORF">K491DRAFT_687394</name>
</gene>
<organism evidence="2 3">
    <name type="scientific">Lophiostoma macrostomum CBS 122681</name>
    <dbReference type="NCBI Taxonomy" id="1314788"/>
    <lineage>
        <taxon>Eukaryota</taxon>
        <taxon>Fungi</taxon>
        <taxon>Dikarya</taxon>
        <taxon>Ascomycota</taxon>
        <taxon>Pezizomycotina</taxon>
        <taxon>Dothideomycetes</taxon>
        <taxon>Pleosporomycetidae</taxon>
        <taxon>Pleosporales</taxon>
        <taxon>Lophiostomataceae</taxon>
        <taxon>Lophiostoma</taxon>
    </lineage>
</organism>